<dbReference type="EMBL" id="FNFU01000022">
    <property type="protein sequence ID" value="SDL00549.1"/>
    <property type="molecule type" value="Genomic_DNA"/>
</dbReference>
<organism evidence="5 6">
    <name type="scientific">Cryobacterium psychrotolerans</name>
    <dbReference type="NCBI Taxonomy" id="386301"/>
    <lineage>
        <taxon>Bacteria</taxon>
        <taxon>Bacillati</taxon>
        <taxon>Actinomycetota</taxon>
        <taxon>Actinomycetes</taxon>
        <taxon>Micrococcales</taxon>
        <taxon>Microbacteriaceae</taxon>
        <taxon>Cryobacterium</taxon>
    </lineage>
</organism>
<dbReference type="InterPro" id="IPR011711">
    <property type="entry name" value="GntR_C"/>
</dbReference>
<keyword evidence="3" id="KW-0804">Transcription</keyword>
<dbReference type="Pfam" id="PF07729">
    <property type="entry name" value="FCD"/>
    <property type="match status" value="1"/>
</dbReference>
<dbReference type="GO" id="GO:0003677">
    <property type="term" value="F:DNA binding"/>
    <property type="evidence" value="ECO:0007669"/>
    <property type="project" value="UniProtKB-KW"/>
</dbReference>
<dbReference type="PRINTS" id="PR00035">
    <property type="entry name" value="HTHGNTR"/>
</dbReference>
<dbReference type="GO" id="GO:0003700">
    <property type="term" value="F:DNA-binding transcription factor activity"/>
    <property type="evidence" value="ECO:0007669"/>
    <property type="project" value="InterPro"/>
</dbReference>
<evidence type="ECO:0000313" key="6">
    <source>
        <dbReference type="Proteomes" id="UP000198701"/>
    </source>
</evidence>
<evidence type="ECO:0000313" key="5">
    <source>
        <dbReference type="EMBL" id="SDL00549.1"/>
    </source>
</evidence>
<gene>
    <name evidence="5" type="ORF">SAMN05216282_12228</name>
</gene>
<dbReference type="AlphaFoldDB" id="A0A1G9GIN3"/>
<dbReference type="SUPFAM" id="SSF48008">
    <property type="entry name" value="GntR ligand-binding domain-like"/>
    <property type="match status" value="1"/>
</dbReference>
<evidence type="ECO:0000259" key="4">
    <source>
        <dbReference type="PROSITE" id="PS50949"/>
    </source>
</evidence>
<dbReference type="PROSITE" id="PS50949">
    <property type="entry name" value="HTH_GNTR"/>
    <property type="match status" value="1"/>
</dbReference>
<dbReference type="Proteomes" id="UP000198701">
    <property type="component" value="Unassembled WGS sequence"/>
</dbReference>
<dbReference type="SMART" id="SM00345">
    <property type="entry name" value="HTH_GNTR"/>
    <property type="match status" value="1"/>
</dbReference>
<dbReference type="PANTHER" id="PTHR43537:SF49">
    <property type="entry name" value="TRANSCRIPTIONAL REGULATORY PROTEIN"/>
    <property type="match status" value="1"/>
</dbReference>
<feature type="domain" description="HTH gntR-type" evidence="4">
    <location>
        <begin position="16"/>
        <end position="82"/>
    </location>
</feature>
<dbReference type="SMART" id="SM00895">
    <property type="entry name" value="FCD"/>
    <property type="match status" value="1"/>
</dbReference>
<protein>
    <submittedName>
        <fullName evidence="5">Transcriptional regulator, GntR family</fullName>
    </submittedName>
</protein>
<name>A0A1G9GIN3_9MICO</name>
<dbReference type="STRING" id="386301.SAMN05216282_12228"/>
<dbReference type="SUPFAM" id="SSF46785">
    <property type="entry name" value="Winged helix' DNA-binding domain"/>
    <property type="match status" value="1"/>
</dbReference>
<evidence type="ECO:0000256" key="3">
    <source>
        <dbReference type="ARBA" id="ARBA00023163"/>
    </source>
</evidence>
<dbReference type="InterPro" id="IPR008920">
    <property type="entry name" value="TF_FadR/GntR_C"/>
</dbReference>
<dbReference type="InterPro" id="IPR036388">
    <property type="entry name" value="WH-like_DNA-bd_sf"/>
</dbReference>
<dbReference type="PANTHER" id="PTHR43537">
    <property type="entry name" value="TRANSCRIPTIONAL REGULATOR, GNTR FAMILY"/>
    <property type="match status" value="1"/>
</dbReference>
<dbReference type="Gene3D" id="1.20.120.530">
    <property type="entry name" value="GntR ligand-binding domain-like"/>
    <property type="match status" value="1"/>
</dbReference>
<keyword evidence="1" id="KW-0805">Transcription regulation</keyword>
<dbReference type="Pfam" id="PF00392">
    <property type="entry name" value="GntR"/>
    <property type="match status" value="1"/>
</dbReference>
<keyword evidence="6" id="KW-1185">Reference proteome</keyword>
<accession>A0A1G9GIN3</accession>
<keyword evidence="2" id="KW-0238">DNA-binding</keyword>
<reference evidence="5 6" key="1">
    <citation type="submission" date="2016-10" db="EMBL/GenBank/DDBJ databases">
        <authorList>
            <person name="de Groot N.N."/>
        </authorList>
    </citation>
    <scope>NUCLEOTIDE SEQUENCE [LARGE SCALE GENOMIC DNA]</scope>
    <source>
        <strain evidence="5 6">CGMCC 1.5382</strain>
    </source>
</reference>
<proteinExistence type="predicted"/>
<dbReference type="RefSeq" id="WP_166784420.1">
    <property type="nucleotide sequence ID" value="NZ_FNFU01000022.1"/>
</dbReference>
<dbReference type="Gene3D" id="1.10.10.10">
    <property type="entry name" value="Winged helix-like DNA-binding domain superfamily/Winged helix DNA-binding domain"/>
    <property type="match status" value="1"/>
</dbReference>
<evidence type="ECO:0000256" key="1">
    <source>
        <dbReference type="ARBA" id="ARBA00023015"/>
    </source>
</evidence>
<dbReference type="CDD" id="cd07377">
    <property type="entry name" value="WHTH_GntR"/>
    <property type="match status" value="1"/>
</dbReference>
<evidence type="ECO:0000256" key="2">
    <source>
        <dbReference type="ARBA" id="ARBA00023125"/>
    </source>
</evidence>
<sequence length="223" mass="25122">MPPLGRTDQRLAPAPINRTTEVYEQLRQAIVEGSIRPNERLIESDLAERLGVSRTPVRETMLRLAGDGLIVSQRRGWVVREHSPEEIREVYEIRAALEGFAAGLAAHRATDAELKAIEAIHQSYIDSIQSSSRGHLVEHNDAFHEAIIAAACNQLLAEQIHRNSQYYFIHRIAGFLSDEEVRVSIEGHEELVQALLARDPVLSEQVARARVFDGLEKVLNRIR</sequence>
<dbReference type="InterPro" id="IPR000524">
    <property type="entry name" value="Tscrpt_reg_HTH_GntR"/>
</dbReference>
<dbReference type="InterPro" id="IPR036390">
    <property type="entry name" value="WH_DNA-bd_sf"/>
</dbReference>